<feature type="transmembrane region" description="Helical" evidence="7">
    <location>
        <begin position="369"/>
        <end position="389"/>
    </location>
</feature>
<evidence type="ECO:0000256" key="4">
    <source>
        <dbReference type="ARBA" id="ARBA00022692"/>
    </source>
</evidence>
<feature type="transmembrane region" description="Helical" evidence="7">
    <location>
        <begin position="340"/>
        <end position="363"/>
    </location>
</feature>
<keyword evidence="5 7" id="KW-1133">Transmembrane helix</keyword>
<feature type="transmembrane region" description="Helical" evidence="7">
    <location>
        <begin position="248"/>
        <end position="268"/>
    </location>
</feature>
<keyword evidence="3" id="KW-0997">Cell inner membrane</keyword>
<gene>
    <name evidence="8" type="ORF">HNR28_000347</name>
</gene>
<evidence type="ECO:0000256" key="6">
    <source>
        <dbReference type="ARBA" id="ARBA00023136"/>
    </source>
</evidence>
<feature type="transmembrane region" description="Helical" evidence="7">
    <location>
        <begin position="47"/>
        <end position="71"/>
    </location>
</feature>
<proteinExistence type="predicted"/>
<accession>A0A7W9WKL5</accession>
<dbReference type="GO" id="GO:0005886">
    <property type="term" value="C:plasma membrane"/>
    <property type="evidence" value="ECO:0007669"/>
    <property type="project" value="UniProtKB-SubCell"/>
</dbReference>
<dbReference type="RefSeq" id="WP_043683001.1">
    <property type="nucleotide sequence ID" value="NZ_JACHIB010000002.1"/>
</dbReference>
<evidence type="ECO:0000256" key="1">
    <source>
        <dbReference type="ARBA" id="ARBA00004533"/>
    </source>
</evidence>
<sequence length="413" mass="44860">MARGPLIACPHCDTLHVRLDPGARGRAECRCCGTVLYRRGWLSLEQWVALAWACLAVFAIAQWFPIVRVSLQGLDLDLTYWQALRLCWDRGYYGVSVMTGLAGFWFPLLQIALTLWVMQAIAARRLPPDLGPTLRVLGWLAPWSMATVLILAILVSVVKVAGLAHLQVAPGLLGFLALCFLLTGLGRWDAHALWRQAEDAGLVPVSGAQGRGRVCDACGCVQPPQPSGRCLRCGAALGPARHGGAAQVWALLLAAAIFYVPANLLPIMEVRTALGRSNHTILGGVIELWRYGSWDLAVIVFVASVLVPVTKLLALAFLLLRDRPLGARVQRQRTRLYAGVEFVGQWSMLDVFVVVLMAAMANFPGLSQISVGPAALNFGAVVVLTMAAAMRYDPRRGWDVLRGARPAKETHGH</sequence>
<evidence type="ECO:0000256" key="3">
    <source>
        <dbReference type="ARBA" id="ARBA00022519"/>
    </source>
</evidence>
<evidence type="ECO:0000256" key="7">
    <source>
        <dbReference type="SAM" id="Phobius"/>
    </source>
</evidence>
<dbReference type="AlphaFoldDB" id="A0A7W9WKL5"/>
<protein>
    <submittedName>
        <fullName evidence="8">Paraquat-inducible protein A</fullName>
    </submittedName>
</protein>
<dbReference type="Pfam" id="PF04403">
    <property type="entry name" value="PqiA"/>
    <property type="match status" value="2"/>
</dbReference>
<feature type="transmembrane region" description="Helical" evidence="7">
    <location>
        <begin position="136"/>
        <end position="158"/>
    </location>
</feature>
<feature type="transmembrane region" description="Helical" evidence="7">
    <location>
        <begin position="164"/>
        <end position="185"/>
    </location>
</feature>
<comment type="caution">
    <text evidence="8">The sequence shown here is derived from an EMBL/GenBank/DDBJ whole genome shotgun (WGS) entry which is preliminary data.</text>
</comment>
<keyword evidence="4 7" id="KW-0812">Transmembrane</keyword>
<organism evidence="8 9">
    <name type="scientific">Castellaniella defragrans</name>
    <name type="common">Alcaligenes defragrans</name>
    <dbReference type="NCBI Taxonomy" id="75697"/>
    <lineage>
        <taxon>Bacteria</taxon>
        <taxon>Pseudomonadati</taxon>
        <taxon>Pseudomonadota</taxon>
        <taxon>Betaproteobacteria</taxon>
        <taxon>Burkholderiales</taxon>
        <taxon>Alcaligenaceae</taxon>
        <taxon>Castellaniella</taxon>
    </lineage>
</organism>
<feature type="transmembrane region" description="Helical" evidence="7">
    <location>
        <begin position="296"/>
        <end position="320"/>
    </location>
</feature>
<evidence type="ECO:0000256" key="5">
    <source>
        <dbReference type="ARBA" id="ARBA00022989"/>
    </source>
</evidence>
<dbReference type="PANTHER" id="PTHR30462:SF3">
    <property type="entry name" value="INTERMEMBRANE TRANSPORT PROTEIN PQIA"/>
    <property type="match status" value="1"/>
</dbReference>
<keyword evidence="2" id="KW-1003">Cell membrane</keyword>
<dbReference type="InterPro" id="IPR007498">
    <property type="entry name" value="PqiA-like"/>
</dbReference>
<comment type="subcellular location">
    <subcellularLocation>
        <location evidence="1">Cell inner membrane</location>
    </subcellularLocation>
</comment>
<evidence type="ECO:0000256" key="2">
    <source>
        <dbReference type="ARBA" id="ARBA00022475"/>
    </source>
</evidence>
<evidence type="ECO:0000313" key="9">
    <source>
        <dbReference type="Proteomes" id="UP000541136"/>
    </source>
</evidence>
<dbReference type="EMBL" id="JACHIB010000002">
    <property type="protein sequence ID" value="MBB6082327.1"/>
    <property type="molecule type" value="Genomic_DNA"/>
</dbReference>
<dbReference type="PANTHER" id="PTHR30462">
    <property type="entry name" value="INTERMEMBRANE TRANSPORT PROTEIN PQIB-RELATED"/>
    <property type="match status" value="1"/>
</dbReference>
<dbReference type="InterPro" id="IPR051800">
    <property type="entry name" value="PqiA-PqiB_transport"/>
</dbReference>
<name>A0A7W9WKL5_CASDE</name>
<keyword evidence="6 7" id="KW-0472">Membrane</keyword>
<feature type="transmembrane region" description="Helical" evidence="7">
    <location>
        <begin position="91"/>
        <end position="116"/>
    </location>
</feature>
<reference evidence="8 9" key="1">
    <citation type="submission" date="2020-08" db="EMBL/GenBank/DDBJ databases">
        <title>Genomic Encyclopedia of Type Strains, Phase IV (KMG-IV): sequencing the most valuable type-strain genomes for metagenomic binning, comparative biology and taxonomic classification.</title>
        <authorList>
            <person name="Goeker M."/>
        </authorList>
    </citation>
    <scope>NUCLEOTIDE SEQUENCE [LARGE SCALE GENOMIC DNA]</scope>
    <source>
        <strain evidence="8 9">DSM 12141</strain>
    </source>
</reference>
<evidence type="ECO:0000313" key="8">
    <source>
        <dbReference type="EMBL" id="MBB6082327.1"/>
    </source>
</evidence>
<dbReference type="Proteomes" id="UP000541136">
    <property type="component" value="Unassembled WGS sequence"/>
</dbReference>